<protein>
    <submittedName>
        <fullName evidence="2">Uncharacterized protein</fullName>
    </submittedName>
</protein>
<feature type="region of interest" description="Disordered" evidence="1">
    <location>
        <begin position="74"/>
        <end position="116"/>
    </location>
</feature>
<reference evidence="2 3" key="1">
    <citation type="submission" date="2016-06" db="EMBL/GenBank/DDBJ databases">
        <title>Comparative genomics of the ectomycorrhizal sister species Rhizopogon vinicolor and Rhizopogon vesiculosus (Basidiomycota: Boletales) reveals a divergence of the mating type B locus.</title>
        <authorList>
            <consortium name="DOE Joint Genome Institute"/>
            <person name="Mujic A.B."/>
            <person name="Kuo A."/>
            <person name="Tritt A."/>
            <person name="Lipzen A."/>
            <person name="Chen C."/>
            <person name="Johnson J."/>
            <person name="Sharma A."/>
            <person name="Barry K."/>
            <person name="Grigoriev I.V."/>
            <person name="Spatafora J.W."/>
        </authorList>
    </citation>
    <scope>NUCLEOTIDE SEQUENCE [LARGE SCALE GENOMIC DNA]</scope>
    <source>
        <strain evidence="2 3">AM-OR11-026</strain>
    </source>
</reference>
<sequence length="351" mass="38164">MSHNGPFISPSSSSPRSEGNKQLCISPAVGSGADSPDSTCPYVVPPSALTFAAIWDPEDGMVTFSGAHLLDSSDEYESSSGAITPPDVSDDDVSQVATVEHTSDSEDNTAATETSQDGFKAFLHRVPRNSRSHKQLKHSNALASSTLDGLDVFSRDPVVPMKPRLTLLRKVSSKCFGKVDEKDELSLNWKPRGAFTEISSESDHASDEGFLEDLSSVKGRPELKSHWSVTTTSTSAYVEVPRMSEKAVESQSHIPHPLWIADMDQPVSNLTTPPNTPRRRLRKRRPSGFSSPSHSSSSSDSTSPVSPSSPISPSRSLRSKRSRRLIKPSMDDNWVCIDIAPFITQQVVEET</sequence>
<dbReference type="Proteomes" id="UP000092154">
    <property type="component" value="Unassembled WGS sequence"/>
</dbReference>
<evidence type="ECO:0000313" key="2">
    <source>
        <dbReference type="EMBL" id="OAX39067.1"/>
    </source>
</evidence>
<dbReference type="EMBL" id="KV448264">
    <property type="protein sequence ID" value="OAX39067.1"/>
    <property type="molecule type" value="Genomic_DNA"/>
</dbReference>
<feature type="region of interest" description="Disordered" evidence="1">
    <location>
        <begin position="265"/>
        <end position="324"/>
    </location>
</feature>
<proteinExistence type="predicted"/>
<evidence type="ECO:0000313" key="3">
    <source>
        <dbReference type="Proteomes" id="UP000092154"/>
    </source>
</evidence>
<feature type="compositionally biased region" description="Basic residues" evidence="1">
    <location>
        <begin position="277"/>
        <end position="286"/>
    </location>
</feature>
<accession>A0A1B7N2I2</accession>
<dbReference type="AlphaFoldDB" id="A0A1B7N2I2"/>
<keyword evidence="3" id="KW-1185">Reference proteome</keyword>
<dbReference type="OrthoDB" id="3226552at2759"/>
<gene>
    <name evidence="2" type="ORF">K503DRAFT_769841</name>
</gene>
<dbReference type="InParanoid" id="A0A1B7N2I2"/>
<name>A0A1B7N2I2_9AGAM</name>
<feature type="compositionally biased region" description="Low complexity" evidence="1">
    <location>
        <begin position="287"/>
        <end position="316"/>
    </location>
</feature>
<organism evidence="2 3">
    <name type="scientific">Rhizopogon vinicolor AM-OR11-026</name>
    <dbReference type="NCBI Taxonomy" id="1314800"/>
    <lineage>
        <taxon>Eukaryota</taxon>
        <taxon>Fungi</taxon>
        <taxon>Dikarya</taxon>
        <taxon>Basidiomycota</taxon>
        <taxon>Agaricomycotina</taxon>
        <taxon>Agaricomycetes</taxon>
        <taxon>Agaricomycetidae</taxon>
        <taxon>Boletales</taxon>
        <taxon>Suillineae</taxon>
        <taxon>Rhizopogonaceae</taxon>
        <taxon>Rhizopogon</taxon>
    </lineage>
</organism>
<evidence type="ECO:0000256" key="1">
    <source>
        <dbReference type="SAM" id="MobiDB-lite"/>
    </source>
</evidence>
<feature type="region of interest" description="Disordered" evidence="1">
    <location>
        <begin position="1"/>
        <end position="42"/>
    </location>
</feature>